<evidence type="ECO:0000313" key="2">
    <source>
        <dbReference type="EMBL" id="MCD9561545.1"/>
    </source>
</evidence>
<name>A0ABS8UU18_DATST</name>
<keyword evidence="3" id="KW-1185">Reference proteome</keyword>
<evidence type="ECO:0000313" key="3">
    <source>
        <dbReference type="Proteomes" id="UP000823775"/>
    </source>
</evidence>
<reference evidence="2 3" key="1">
    <citation type="journal article" date="2021" name="BMC Genomics">
        <title>Datura genome reveals duplications of psychoactive alkaloid biosynthetic genes and high mutation rate following tissue culture.</title>
        <authorList>
            <person name="Rajewski A."/>
            <person name="Carter-House D."/>
            <person name="Stajich J."/>
            <person name="Litt A."/>
        </authorList>
    </citation>
    <scope>NUCLEOTIDE SEQUENCE [LARGE SCALE GENOMIC DNA]</scope>
    <source>
        <strain evidence="2">AR-01</strain>
    </source>
</reference>
<organism evidence="2 3">
    <name type="scientific">Datura stramonium</name>
    <name type="common">Jimsonweed</name>
    <name type="synonym">Common thornapple</name>
    <dbReference type="NCBI Taxonomy" id="4076"/>
    <lineage>
        <taxon>Eukaryota</taxon>
        <taxon>Viridiplantae</taxon>
        <taxon>Streptophyta</taxon>
        <taxon>Embryophyta</taxon>
        <taxon>Tracheophyta</taxon>
        <taxon>Spermatophyta</taxon>
        <taxon>Magnoliopsida</taxon>
        <taxon>eudicotyledons</taxon>
        <taxon>Gunneridae</taxon>
        <taxon>Pentapetalae</taxon>
        <taxon>asterids</taxon>
        <taxon>lamiids</taxon>
        <taxon>Solanales</taxon>
        <taxon>Solanaceae</taxon>
        <taxon>Solanoideae</taxon>
        <taxon>Datureae</taxon>
        <taxon>Datura</taxon>
    </lineage>
</organism>
<comment type="caution">
    <text evidence="2">The sequence shown here is derived from an EMBL/GenBank/DDBJ whole genome shotgun (WGS) entry which is preliminary data.</text>
</comment>
<protein>
    <submittedName>
        <fullName evidence="2">Uncharacterized protein</fullName>
    </submittedName>
</protein>
<accession>A0ABS8UU18</accession>
<dbReference type="Proteomes" id="UP000823775">
    <property type="component" value="Unassembled WGS sequence"/>
</dbReference>
<evidence type="ECO:0000256" key="1">
    <source>
        <dbReference type="SAM" id="MobiDB-lite"/>
    </source>
</evidence>
<proteinExistence type="predicted"/>
<dbReference type="EMBL" id="JACEIK010002498">
    <property type="protein sequence ID" value="MCD9561545.1"/>
    <property type="molecule type" value="Genomic_DNA"/>
</dbReference>
<feature type="region of interest" description="Disordered" evidence="1">
    <location>
        <begin position="1"/>
        <end position="42"/>
    </location>
</feature>
<sequence length="176" mass="19789">MPVPKHGSLPTSRWNPASDEKEERIGGPSMKCQDLQDASGAQPQPVNWAYRQVINDRTGKNAGTYWRSQLSLRVKCTEKHLPAKHQISAGRGTRLQDTTYDLLFTGTLWVKTGEMPVWRRMYTVSPVHCKGPMANQLLVGLHLRSTGVPLVLPVLSFCTFQFVCHPIFIISFLSLE</sequence>
<gene>
    <name evidence="2" type="ORF">HAX54_020712</name>
</gene>